<reference evidence="1" key="2">
    <citation type="journal article" date="2015" name="Fish Shellfish Immunol.">
        <title>Early steps in the European eel (Anguilla anguilla)-Vibrio vulnificus interaction in the gills: Role of the RtxA13 toxin.</title>
        <authorList>
            <person name="Callol A."/>
            <person name="Pajuelo D."/>
            <person name="Ebbesson L."/>
            <person name="Teles M."/>
            <person name="MacKenzie S."/>
            <person name="Amaro C."/>
        </authorList>
    </citation>
    <scope>NUCLEOTIDE SEQUENCE</scope>
</reference>
<dbReference type="EMBL" id="GBXM01054453">
    <property type="protein sequence ID" value="JAH54124.1"/>
    <property type="molecule type" value="Transcribed_RNA"/>
</dbReference>
<proteinExistence type="predicted"/>
<accession>A0A0E9TKB7</accession>
<sequence length="28" mass="3324">MQLLFNWTIKKDKYCILTKINITTLPSP</sequence>
<name>A0A0E9TKB7_ANGAN</name>
<evidence type="ECO:0000313" key="1">
    <source>
        <dbReference type="EMBL" id="JAH54124.1"/>
    </source>
</evidence>
<protein>
    <submittedName>
        <fullName evidence="1">Uncharacterized protein</fullName>
    </submittedName>
</protein>
<reference evidence="1" key="1">
    <citation type="submission" date="2014-11" db="EMBL/GenBank/DDBJ databases">
        <authorList>
            <person name="Amaro Gonzalez C."/>
        </authorList>
    </citation>
    <scope>NUCLEOTIDE SEQUENCE</scope>
</reference>
<organism evidence="1">
    <name type="scientific">Anguilla anguilla</name>
    <name type="common">European freshwater eel</name>
    <name type="synonym">Muraena anguilla</name>
    <dbReference type="NCBI Taxonomy" id="7936"/>
    <lineage>
        <taxon>Eukaryota</taxon>
        <taxon>Metazoa</taxon>
        <taxon>Chordata</taxon>
        <taxon>Craniata</taxon>
        <taxon>Vertebrata</taxon>
        <taxon>Euteleostomi</taxon>
        <taxon>Actinopterygii</taxon>
        <taxon>Neopterygii</taxon>
        <taxon>Teleostei</taxon>
        <taxon>Anguilliformes</taxon>
        <taxon>Anguillidae</taxon>
        <taxon>Anguilla</taxon>
    </lineage>
</organism>
<dbReference type="AlphaFoldDB" id="A0A0E9TKB7"/>